<dbReference type="AlphaFoldDB" id="A0A1H8IWM9"/>
<organism evidence="3 4">
    <name type="scientific">Gemmobacter aquatilis</name>
    <dbReference type="NCBI Taxonomy" id="933059"/>
    <lineage>
        <taxon>Bacteria</taxon>
        <taxon>Pseudomonadati</taxon>
        <taxon>Pseudomonadota</taxon>
        <taxon>Alphaproteobacteria</taxon>
        <taxon>Rhodobacterales</taxon>
        <taxon>Paracoccaceae</taxon>
        <taxon>Gemmobacter</taxon>
    </lineage>
</organism>
<feature type="region of interest" description="Disordered" evidence="1">
    <location>
        <begin position="37"/>
        <end position="89"/>
    </location>
</feature>
<accession>A0A1H8IWM9</accession>
<dbReference type="Proteomes" id="UP000198761">
    <property type="component" value="Unassembled WGS sequence"/>
</dbReference>
<evidence type="ECO:0000256" key="1">
    <source>
        <dbReference type="SAM" id="MobiDB-lite"/>
    </source>
</evidence>
<evidence type="ECO:0000256" key="2">
    <source>
        <dbReference type="SAM" id="SignalP"/>
    </source>
</evidence>
<feature type="chain" id="PRO_5011794898" evidence="2">
    <location>
        <begin position="26"/>
        <end position="249"/>
    </location>
</feature>
<keyword evidence="2" id="KW-0732">Signal</keyword>
<evidence type="ECO:0000313" key="4">
    <source>
        <dbReference type="Proteomes" id="UP000198761"/>
    </source>
</evidence>
<protein>
    <submittedName>
        <fullName evidence="3">SH3-like domain-containing protein</fullName>
    </submittedName>
</protein>
<dbReference type="STRING" id="933059.SAMN04488103_10748"/>
<sequence length="249" mass="26161">MVKSLSILGLAACLGMALVSGSQMGALWAQTVVMDEETGGTSSQEPALSEEDTGGLVGGPVDVGSAAPAVSPLPTARPVPGGAAAEPLPLETLPADPLALPGTQTDPGKGPVTNLPLPRYVTLKTGEGNARRGPGLSNRIDWVFTRAGMPLRVTAEYENWRRVEDTEGLGGWVHYSLLSGVRSVLIQAEMAEFRAAPDSEAEVVLRAERNVIGRILECNPDWCRLSVEGEKGWVSKAALWGVDPGEVIE</sequence>
<reference evidence="3 4" key="1">
    <citation type="submission" date="2016-10" db="EMBL/GenBank/DDBJ databases">
        <authorList>
            <person name="de Groot N.N."/>
        </authorList>
    </citation>
    <scope>NUCLEOTIDE SEQUENCE [LARGE SCALE GENOMIC DNA]</scope>
    <source>
        <strain evidence="3 4">DSM 3857</strain>
    </source>
</reference>
<gene>
    <name evidence="3" type="ORF">SAMN04488103_10748</name>
</gene>
<feature type="signal peptide" evidence="2">
    <location>
        <begin position="1"/>
        <end position="25"/>
    </location>
</feature>
<dbReference type="Pfam" id="PF06347">
    <property type="entry name" value="SH3_4"/>
    <property type="match status" value="2"/>
</dbReference>
<keyword evidence="4" id="KW-1185">Reference proteome</keyword>
<dbReference type="EMBL" id="FOCE01000007">
    <property type="protein sequence ID" value="SEN72367.1"/>
    <property type="molecule type" value="Genomic_DNA"/>
</dbReference>
<evidence type="ECO:0000313" key="3">
    <source>
        <dbReference type="EMBL" id="SEN72367.1"/>
    </source>
</evidence>
<dbReference type="Gene3D" id="2.30.30.40">
    <property type="entry name" value="SH3 Domains"/>
    <property type="match status" value="1"/>
</dbReference>
<name>A0A1H8IWM9_9RHOB</name>
<dbReference type="InterPro" id="IPR010466">
    <property type="entry name" value="DUF1058"/>
</dbReference>
<proteinExistence type="predicted"/>